<keyword evidence="1" id="KW-1133">Transmembrane helix</keyword>
<reference evidence="2 3" key="1">
    <citation type="submission" date="2016-10" db="EMBL/GenBank/DDBJ databases">
        <authorList>
            <person name="de Groot N.N."/>
        </authorList>
    </citation>
    <scope>NUCLEOTIDE SEQUENCE [LARGE SCALE GENOMIC DNA]</scope>
    <source>
        <strain evidence="2 3">CGMCC 1.8925</strain>
    </source>
</reference>
<dbReference type="OrthoDB" id="7874812at2"/>
<dbReference type="RefSeq" id="WP_090740441.1">
    <property type="nucleotide sequence ID" value="NZ_FMVT01000002.1"/>
</dbReference>
<sequence length="132" mass="14605">MSRPTRNFEQIRELADEIAALMASRLGGAQRGERPTLEAMLRRRGGALPGRLRNPAQRLARADRLASQPRIARQLPLDRLARDHAALAAHLRPLGEISRWQGRAVSLASRLALTLLLLAALAIWLTVLRARG</sequence>
<evidence type="ECO:0000313" key="3">
    <source>
        <dbReference type="Proteomes" id="UP000199502"/>
    </source>
</evidence>
<dbReference type="AlphaFoldDB" id="A0A1G5DDQ9"/>
<protein>
    <submittedName>
        <fullName evidence="2">Uncharacterized protein</fullName>
    </submittedName>
</protein>
<evidence type="ECO:0000313" key="2">
    <source>
        <dbReference type="EMBL" id="SCY12893.1"/>
    </source>
</evidence>
<organism evidence="2 3">
    <name type="scientific">Paracoccus tibetensis</name>
    <dbReference type="NCBI Taxonomy" id="336292"/>
    <lineage>
        <taxon>Bacteria</taxon>
        <taxon>Pseudomonadati</taxon>
        <taxon>Pseudomonadota</taxon>
        <taxon>Alphaproteobacteria</taxon>
        <taxon>Rhodobacterales</taxon>
        <taxon>Paracoccaceae</taxon>
        <taxon>Paracoccus</taxon>
    </lineage>
</organism>
<accession>A0A1G5DDQ9</accession>
<dbReference type="EMBL" id="FMVT01000002">
    <property type="protein sequence ID" value="SCY12893.1"/>
    <property type="molecule type" value="Genomic_DNA"/>
</dbReference>
<dbReference type="STRING" id="336292.SAMN05660710_00768"/>
<evidence type="ECO:0000256" key="1">
    <source>
        <dbReference type="SAM" id="Phobius"/>
    </source>
</evidence>
<keyword evidence="3" id="KW-1185">Reference proteome</keyword>
<gene>
    <name evidence="2" type="ORF">SAMN05660710_00768</name>
</gene>
<feature type="transmembrane region" description="Helical" evidence="1">
    <location>
        <begin position="107"/>
        <end position="127"/>
    </location>
</feature>
<dbReference type="Proteomes" id="UP000199502">
    <property type="component" value="Unassembled WGS sequence"/>
</dbReference>
<keyword evidence="1" id="KW-0812">Transmembrane</keyword>
<proteinExistence type="predicted"/>
<keyword evidence="1" id="KW-0472">Membrane</keyword>
<name>A0A1G5DDQ9_9RHOB</name>